<dbReference type="EMBL" id="AYYE01001150">
    <property type="protein sequence ID" value="ETK06634.1"/>
    <property type="molecule type" value="Genomic_DNA"/>
</dbReference>
<reference evidence="1 2" key="1">
    <citation type="submission" date="2013-11" db="EMBL/GenBank/DDBJ databases">
        <title>Single cell genomics of uncultured Tannerella BU063 (oral taxon 286).</title>
        <authorList>
            <person name="Beall C.J."/>
            <person name="Campbell A.G."/>
            <person name="Griffen A.L."/>
            <person name="Podar M."/>
            <person name="Leys E.J."/>
        </authorList>
    </citation>
    <scope>NUCLEOTIDE SEQUENCE [LARGE SCALE GENOMIC DNA]</scope>
    <source>
        <strain evidence="1">Cell 1/3</strain>
    </source>
</reference>
<gene>
    <name evidence="1" type="ORF">T230_11335</name>
</gene>
<protein>
    <submittedName>
        <fullName evidence="1">Uncharacterized protein</fullName>
    </submittedName>
</protein>
<evidence type="ECO:0000313" key="1">
    <source>
        <dbReference type="EMBL" id="ETK06634.1"/>
    </source>
</evidence>
<dbReference type="AlphaFoldDB" id="W2CHF2"/>
<accession>W2CHF2</accession>
<dbReference type="PATRIC" id="fig|1411022.3.peg.1365"/>
<dbReference type="SUPFAM" id="SSF51161">
    <property type="entry name" value="Trimeric LpxA-like enzymes"/>
    <property type="match status" value="1"/>
</dbReference>
<evidence type="ECO:0000313" key="2">
    <source>
        <dbReference type="Proteomes" id="UP000034982"/>
    </source>
</evidence>
<name>W2CHF2_9BACT</name>
<dbReference type="Gene3D" id="2.160.10.10">
    <property type="entry name" value="Hexapeptide repeat proteins"/>
    <property type="match status" value="1"/>
</dbReference>
<dbReference type="Proteomes" id="UP000034982">
    <property type="component" value="Unassembled WGS sequence"/>
</dbReference>
<sequence>MDKHFKLTEETRVNEAGVTLHRIEATRDSLHAKAGQLGGFVESEDNLGGEAWVDNNAEVWGEALVFCHAYVGGLACVYGKARVLDNARVYGKAHIGDYACVGKDARVYDNACVGGMAYVGGQAEVHERAEVYGITRIEGEAEVTGHAQMFGWANIGRRALVEHIGDYCVFQGFGQWKHDPLTAFREKNGEIGVLSGHYSETLEGFAAQIGDMPSGRTFQAIVEVIKLNFNLN</sequence>
<organism evidence="1 2">
    <name type="scientific">Tannerella sp. oral taxon BU063 isolate Cell 1/3</name>
    <dbReference type="NCBI Taxonomy" id="1411022"/>
    <lineage>
        <taxon>Bacteria</taxon>
        <taxon>Pseudomonadati</taxon>
        <taxon>Bacteroidota</taxon>
        <taxon>Bacteroidia</taxon>
        <taxon>Bacteroidales</taxon>
        <taxon>Tannerellaceae</taxon>
        <taxon>Tannerella</taxon>
    </lineage>
</organism>
<proteinExistence type="predicted"/>
<dbReference type="InterPro" id="IPR011004">
    <property type="entry name" value="Trimer_LpxA-like_sf"/>
</dbReference>
<comment type="caution">
    <text evidence="1">The sequence shown here is derived from an EMBL/GenBank/DDBJ whole genome shotgun (WGS) entry which is preliminary data.</text>
</comment>